<dbReference type="InterPro" id="IPR002123">
    <property type="entry name" value="Plipid/glycerol_acylTrfase"/>
</dbReference>
<feature type="domain" description="Phospholipid/glycerol acyltransferase" evidence="7">
    <location>
        <begin position="324"/>
        <end position="427"/>
    </location>
</feature>
<dbReference type="Proteomes" id="UP001180020">
    <property type="component" value="Unassembled WGS sequence"/>
</dbReference>
<keyword evidence="3" id="KW-0808">Transferase</keyword>
<protein>
    <submittedName>
        <fullName evidence="8">Glycerol-3-phosphate acyltransferase 3</fullName>
    </submittedName>
</protein>
<proteinExistence type="inferred from homology"/>
<evidence type="ECO:0000256" key="5">
    <source>
        <dbReference type="ARBA" id="ARBA00022989"/>
    </source>
</evidence>
<dbReference type="PANTHER" id="PTHR15486:SF62">
    <property type="entry name" value="GLYCEROL-3-PHOSPHATE ACYLTRANSFERASE 2-RELATED"/>
    <property type="match status" value="1"/>
</dbReference>
<dbReference type="SMART" id="SM00563">
    <property type="entry name" value="PlsC"/>
    <property type="match status" value="1"/>
</dbReference>
<comment type="subcellular location">
    <subcellularLocation>
        <location evidence="1">Membrane</location>
        <topology evidence="1">Multi-pass membrane protein</topology>
    </subcellularLocation>
</comment>
<dbReference type="SUPFAM" id="SSF69593">
    <property type="entry name" value="Glycerol-3-phosphate (1)-acyltransferase"/>
    <property type="match status" value="1"/>
</dbReference>
<dbReference type="GO" id="GO:0016020">
    <property type="term" value="C:membrane"/>
    <property type="evidence" value="ECO:0007669"/>
    <property type="project" value="UniProtKB-SubCell"/>
</dbReference>
<reference evidence="8" key="2">
    <citation type="submission" date="2023-06" db="EMBL/GenBank/DDBJ databases">
        <authorList>
            <person name="Ma L."/>
            <person name="Liu K.-W."/>
            <person name="Li Z."/>
            <person name="Hsiao Y.-Y."/>
            <person name="Qi Y."/>
            <person name="Fu T."/>
            <person name="Tang G."/>
            <person name="Zhang D."/>
            <person name="Sun W.-H."/>
            <person name="Liu D.-K."/>
            <person name="Li Y."/>
            <person name="Chen G.-Z."/>
            <person name="Liu X.-D."/>
            <person name="Liao X.-Y."/>
            <person name="Jiang Y.-T."/>
            <person name="Yu X."/>
            <person name="Hao Y."/>
            <person name="Huang J."/>
            <person name="Zhao X.-W."/>
            <person name="Ke S."/>
            <person name="Chen Y.-Y."/>
            <person name="Wu W.-L."/>
            <person name="Hsu J.-L."/>
            <person name="Lin Y.-F."/>
            <person name="Huang M.-D."/>
            <person name="Li C.-Y."/>
            <person name="Huang L."/>
            <person name="Wang Z.-W."/>
            <person name="Zhao X."/>
            <person name="Zhong W.-Y."/>
            <person name="Peng D.-H."/>
            <person name="Ahmad S."/>
            <person name="Lan S."/>
            <person name="Zhang J.-S."/>
            <person name="Tsai W.-C."/>
            <person name="Van De Peer Y."/>
            <person name="Liu Z.-J."/>
        </authorList>
    </citation>
    <scope>NUCLEOTIDE SEQUENCE</scope>
    <source>
        <strain evidence="8">CP</strain>
        <tissue evidence="8">Leaves</tissue>
    </source>
</reference>
<dbReference type="Pfam" id="PF01553">
    <property type="entry name" value="Acyltransferase"/>
    <property type="match status" value="1"/>
</dbReference>
<evidence type="ECO:0000256" key="1">
    <source>
        <dbReference type="ARBA" id="ARBA00004141"/>
    </source>
</evidence>
<comment type="caution">
    <text evidence="8">The sequence shown here is derived from an EMBL/GenBank/DDBJ whole genome shotgun (WGS) entry which is preliminary data.</text>
</comment>
<sequence>MAFYKPLLFLFSRSLLKRLSSLSPKKTHPNPSKPAQKLIPSKGKSFADRTVVFDVEGTLLRSTNTFHYFMLVALEGGALLRVLLLLLLYPLICFVNEEVGVRVMVMVTFFGMRRSGFRFGRSVLPKHFLDDVGLEGFEVLKEAKGRVGVSCLPEEMVEGFLREYMEVEVVVCRKLKVVGGFYVGLMEGDHERGRGLGLSGVGLGDVAWVGSSNKAALHHVFTQCKEIHMLSKSEKKSWRPLPRESRPKPLIFHDGRIAFKADPLPTLAILIWLPFSLLLSLFRIHVALFVPHNLCIPIFAFTGIKWRLKKRNQNQPSDLKGQGQLYVCNHRTLLDPIYVSASLNGGGVRAVVYSVSRFSELISPIKTVMLTRDREEDRRRMESGLRRGRGLVVCPEGTTCREPFLLRFSPLFAELTEEVVPVAIEVHVSTFYGTTAGGFKSLDPVFMLMNPFTSYKVEFLEKVKTTTGGGSSIDVANHVQGVIGRALGFECTSLTRKDKYMILAGKSGK</sequence>
<accession>A0AAV9CZ96</accession>
<keyword evidence="6" id="KW-0472">Membrane</keyword>
<evidence type="ECO:0000256" key="2">
    <source>
        <dbReference type="ARBA" id="ARBA00007937"/>
    </source>
</evidence>
<evidence type="ECO:0000256" key="3">
    <source>
        <dbReference type="ARBA" id="ARBA00022679"/>
    </source>
</evidence>
<keyword evidence="8" id="KW-0012">Acyltransferase</keyword>
<keyword evidence="5" id="KW-1133">Transmembrane helix</keyword>
<dbReference type="InterPro" id="IPR056462">
    <property type="entry name" value="HAD_RAM2/GPAT1-8"/>
</dbReference>
<dbReference type="PANTHER" id="PTHR15486">
    <property type="entry name" value="ANCIENT UBIQUITOUS PROTEIN"/>
    <property type="match status" value="1"/>
</dbReference>
<keyword evidence="4" id="KW-0812">Transmembrane</keyword>
<dbReference type="Pfam" id="PF23270">
    <property type="entry name" value="HAD_RAM2_N"/>
    <property type="match status" value="1"/>
</dbReference>
<dbReference type="AlphaFoldDB" id="A0AAV9CZ96"/>
<reference evidence="8" key="1">
    <citation type="journal article" date="2023" name="Nat. Commun.">
        <title>Diploid and tetraploid genomes of Acorus and the evolution of monocots.</title>
        <authorList>
            <person name="Ma L."/>
            <person name="Liu K.W."/>
            <person name="Li Z."/>
            <person name="Hsiao Y.Y."/>
            <person name="Qi Y."/>
            <person name="Fu T."/>
            <person name="Tang G.D."/>
            <person name="Zhang D."/>
            <person name="Sun W.H."/>
            <person name="Liu D.K."/>
            <person name="Li Y."/>
            <person name="Chen G.Z."/>
            <person name="Liu X.D."/>
            <person name="Liao X.Y."/>
            <person name="Jiang Y.T."/>
            <person name="Yu X."/>
            <person name="Hao Y."/>
            <person name="Huang J."/>
            <person name="Zhao X.W."/>
            <person name="Ke S."/>
            <person name="Chen Y.Y."/>
            <person name="Wu W.L."/>
            <person name="Hsu J.L."/>
            <person name="Lin Y.F."/>
            <person name="Huang M.D."/>
            <person name="Li C.Y."/>
            <person name="Huang L."/>
            <person name="Wang Z.W."/>
            <person name="Zhao X."/>
            <person name="Zhong W.Y."/>
            <person name="Peng D.H."/>
            <person name="Ahmad S."/>
            <person name="Lan S."/>
            <person name="Zhang J.S."/>
            <person name="Tsai W.C."/>
            <person name="Van de Peer Y."/>
            <person name="Liu Z.J."/>
        </authorList>
    </citation>
    <scope>NUCLEOTIDE SEQUENCE</scope>
    <source>
        <strain evidence="8">CP</strain>
    </source>
</reference>
<dbReference type="GO" id="GO:0090447">
    <property type="term" value="F:glycerol-3-phosphate 2-O-acyltransferase activity"/>
    <property type="evidence" value="ECO:0007669"/>
    <property type="project" value="TreeGrafter"/>
</dbReference>
<evidence type="ECO:0000313" key="8">
    <source>
        <dbReference type="EMBL" id="KAK1293926.1"/>
    </source>
</evidence>
<name>A0AAV9CZ96_ACOCL</name>
<evidence type="ECO:0000256" key="6">
    <source>
        <dbReference type="ARBA" id="ARBA00023136"/>
    </source>
</evidence>
<evidence type="ECO:0000256" key="4">
    <source>
        <dbReference type="ARBA" id="ARBA00022692"/>
    </source>
</evidence>
<organism evidence="8 9">
    <name type="scientific">Acorus calamus</name>
    <name type="common">Sweet flag</name>
    <dbReference type="NCBI Taxonomy" id="4465"/>
    <lineage>
        <taxon>Eukaryota</taxon>
        <taxon>Viridiplantae</taxon>
        <taxon>Streptophyta</taxon>
        <taxon>Embryophyta</taxon>
        <taxon>Tracheophyta</taxon>
        <taxon>Spermatophyta</taxon>
        <taxon>Magnoliopsida</taxon>
        <taxon>Liliopsida</taxon>
        <taxon>Acoraceae</taxon>
        <taxon>Acorus</taxon>
    </lineage>
</organism>
<dbReference type="GO" id="GO:0016791">
    <property type="term" value="F:phosphatase activity"/>
    <property type="evidence" value="ECO:0007669"/>
    <property type="project" value="TreeGrafter"/>
</dbReference>
<dbReference type="GO" id="GO:0010143">
    <property type="term" value="P:cutin biosynthetic process"/>
    <property type="evidence" value="ECO:0007669"/>
    <property type="project" value="TreeGrafter"/>
</dbReference>
<gene>
    <name evidence="8" type="primary">GPAT3</name>
    <name evidence="8" type="ORF">QJS10_CPA16g01694</name>
</gene>
<evidence type="ECO:0000259" key="7">
    <source>
        <dbReference type="SMART" id="SM00563"/>
    </source>
</evidence>
<keyword evidence="9" id="KW-1185">Reference proteome</keyword>
<comment type="similarity">
    <text evidence="2">Belongs to the GPAT/DAPAT family.</text>
</comment>
<evidence type="ECO:0000313" key="9">
    <source>
        <dbReference type="Proteomes" id="UP001180020"/>
    </source>
</evidence>
<dbReference type="EMBL" id="JAUJYO010000016">
    <property type="protein sequence ID" value="KAK1293926.1"/>
    <property type="molecule type" value="Genomic_DNA"/>
</dbReference>